<keyword evidence="3" id="KW-1185">Reference proteome</keyword>
<dbReference type="AlphaFoldDB" id="A0A2S6ING7"/>
<evidence type="ECO:0000256" key="1">
    <source>
        <dbReference type="SAM" id="Phobius"/>
    </source>
</evidence>
<reference evidence="2 3" key="1">
    <citation type="submission" date="2018-02" db="EMBL/GenBank/DDBJ databases">
        <title>Genomic Encyclopedia of Archaeal and Bacterial Type Strains, Phase II (KMG-II): from individual species to whole genera.</title>
        <authorList>
            <person name="Goeker M."/>
        </authorList>
    </citation>
    <scope>NUCLEOTIDE SEQUENCE [LARGE SCALE GENOMIC DNA]</scope>
    <source>
        <strain evidence="2 3">DSM 16809</strain>
    </source>
</reference>
<evidence type="ECO:0000313" key="2">
    <source>
        <dbReference type="EMBL" id="PPK95787.1"/>
    </source>
</evidence>
<dbReference type="OrthoDB" id="9988793at2"/>
<gene>
    <name evidence="2" type="ORF">LY01_01380</name>
</gene>
<dbReference type="EMBL" id="PTJE01000002">
    <property type="protein sequence ID" value="PPK95787.1"/>
    <property type="molecule type" value="Genomic_DNA"/>
</dbReference>
<proteinExistence type="predicted"/>
<evidence type="ECO:0000313" key="3">
    <source>
        <dbReference type="Proteomes" id="UP000239002"/>
    </source>
</evidence>
<dbReference type="RefSeq" id="WP_146080379.1">
    <property type="nucleotide sequence ID" value="NZ_MQVW01000002.1"/>
</dbReference>
<accession>A0A2S6ING7</accession>
<protein>
    <submittedName>
        <fullName evidence="2">Uncharacterized protein</fullName>
    </submittedName>
</protein>
<keyword evidence="1" id="KW-0812">Transmembrane</keyword>
<feature type="transmembrane region" description="Helical" evidence="1">
    <location>
        <begin position="15"/>
        <end position="35"/>
    </location>
</feature>
<comment type="caution">
    <text evidence="2">The sequence shown here is derived from an EMBL/GenBank/DDBJ whole genome shotgun (WGS) entry which is preliminary data.</text>
</comment>
<feature type="transmembrane region" description="Helical" evidence="1">
    <location>
        <begin position="47"/>
        <end position="65"/>
    </location>
</feature>
<dbReference type="Proteomes" id="UP000239002">
    <property type="component" value="Unassembled WGS sequence"/>
</dbReference>
<keyword evidence="1" id="KW-1133">Transmembrane helix</keyword>
<name>A0A2S6ING7_9FLAO</name>
<organism evidence="2 3">
    <name type="scientific">Nonlabens xylanidelens</name>
    <dbReference type="NCBI Taxonomy" id="191564"/>
    <lineage>
        <taxon>Bacteria</taxon>
        <taxon>Pseudomonadati</taxon>
        <taxon>Bacteroidota</taxon>
        <taxon>Flavobacteriia</taxon>
        <taxon>Flavobacteriales</taxon>
        <taxon>Flavobacteriaceae</taxon>
        <taxon>Nonlabens</taxon>
    </lineage>
</organism>
<keyword evidence="1" id="KW-0472">Membrane</keyword>
<sequence length="69" mass="8063">MFTNKQNRASLKARLIYTITVTVIFTCIMESYDYFFDDEPFNLKASLLSSLLFGVLLFLMSYFTLKAKK</sequence>